<dbReference type="InterPro" id="IPR051046">
    <property type="entry name" value="MurCDEF_CellWall_CoF430Synth"/>
</dbReference>
<evidence type="ECO:0000256" key="8">
    <source>
        <dbReference type="ARBA" id="ARBA00023306"/>
    </source>
</evidence>
<feature type="binding site" evidence="10">
    <location>
        <begin position="130"/>
        <end position="136"/>
    </location>
    <ligand>
        <name>ATP</name>
        <dbReference type="ChEBI" id="CHEBI:30616"/>
    </ligand>
</feature>
<dbReference type="SUPFAM" id="SSF63418">
    <property type="entry name" value="MurE/MurF N-terminal domain"/>
    <property type="match status" value="1"/>
</dbReference>
<dbReference type="GO" id="GO:0071555">
    <property type="term" value="P:cell wall organization"/>
    <property type="evidence" value="ECO:0007669"/>
    <property type="project" value="UniProtKB-KW"/>
</dbReference>
<keyword evidence="1 10" id="KW-0963">Cytoplasm</keyword>
<dbReference type="Gene3D" id="3.90.190.20">
    <property type="entry name" value="Mur ligase, C-terminal domain"/>
    <property type="match status" value="1"/>
</dbReference>
<comment type="subcellular location">
    <subcellularLocation>
        <location evidence="10 11">Cytoplasm</location>
    </subcellularLocation>
</comment>
<dbReference type="AlphaFoldDB" id="A0A1H9XYZ6"/>
<dbReference type="HAMAP" id="MF_02019">
    <property type="entry name" value="MurF"/>
    <property type="match status" value="1"/>
</dbReference>
<comment type="similarity">
    <text evidence="10">Belongs to the MurCDEF family. MurF subfamily.</text>
</comment>
<organism evidence="15 16">
    <name type="scientific">Lentzea flaviverrucosa</name>
    <dbReference type="NCBI Taxonomy" id="200379"/>
    <lineage>
        <taxon>Bacteria</taxon>
        <taxon>Bacillati</taxon>
        <taxon>Actinomycetota</taxon>
        <taxon>Actinomycetes</taxon>
        <taxon>Pseudonocardiales</taxon>
        <taxon>Pseudonocardiaceae</taxon>
        <taxon>Lentzea</taxon>
    </lineage>
</organism>
<dbReference type="UniPathway" id="UPA00219"/>
<feature type="domain" description="Mur ligase C-terminal" evidence="13">
    <location>
        <begin position="341"/>
        <end position="471"/>
    </location>
</feature>
<dbReference type="InterPro" id="IPR000713">
    <property type="entry name" value="Mur_ligase_N"/>
</dbReference>
<dbReference type="Pfam" id="PF08245">
    <property type="entry name" value="Mur_ligase_M"/>
    <property type="match status" value="1"/>
</dbReference>
<dbReference type="GO" id="GO:0051301">
    <property type="term" value="P:cell division"/>
    <property type="evidence" value="ECO:0007669"/>
    <property type="project" value="UniProtKB-KW"/>
</dbReference>
<dbReference type="PANTHER" id="PTHR43024:SF1">
    <property type="entry name" value="UDP-N-ACETYLMURAMOYL-TRIPEPTIDE--D-ALANYL-D-ALANINE LIGASE"/>
    <property type="match status" value="1"/>
</dbReference>
<dbReference type="GO" id="GO:0008766">
    <property type="term" value="F:UDP-N-acetylmuramoylalanyl-D-glutamyl-2,6-diaminopimelate-D-alanyl-D-alanine ligase activity"/>
    <property type="evidence" value="ECO:0007669"/>
    <property type="project" value="RHEA"/>
</dbReference>
<evidence type="ECO:0000256" key="1">
    <source>
        <dbReference type="ARBA" id="ARBA00022490"/>
    </source>
</evidence>
<evidence type="ECO:0000256" key="6">
    <source>
        <dbReference type="ARBA" id="ARBA00022960"/>
    </source>
</evidence>
<dbReference type="GO" id="GO:0008360">
    <property type="term" value="P:regulation of cell shape"/>
    <property type="evidence" value="ECO:0007669"/>
    <property type="project" value="UniProtKB-KW"/>
</dbReference>
<dbReference type="Proteomes" id="UP000199028">
    <property type="component" value="Unassembled WGS sequence"/>
</dbReference>
<comment type="function">
    <text evidence="10 11">Involved in cell wall formation. Catalyzes the final step in the synthesis of UDP-N-acetylmuramoyl-pentapeptide, the precursor of murein.</text>
</comment>
<dbReference type="InterPro" id="IPR036615">
    <property type="entry name" value="Mur_ligase_C_dom_sf"/>
</dbReference>
<gene>
    <name evidence="10" type="primary">murF</name>
    <name evidence="15" type="ORF">SAMN05216195_12388</name>
</gene>
<evidence type="ECO:0000313" key="15">
    <source>
        <dbReference type="EMBL" id="SES50977.1"/>
    </source>
</evidence>
<reference evidence="16" key="1">
    <citation type="submission" date="2016-10" db="EMBL/GenBank/DDBJ databases">
        <authorList>
            <person name="Varghese N."/>
            <person name="Submissions S."/>
        </authorList>
    </citation>
    <scope>NUCLEOTIDE SEQUENCE [LARGE SCALE GENOMIC DNA]</scope>
    <source>
        <strain evidence="16">CGMCC 4.578</strain>
    </source>
</reference>
<name>A0A1H9XYZ6_9PSEU</name>
<evidence type="ECO:0000313" key="16">
    <source>
        <dbReference type="Proteomes" id="UP000199028"/>
    </source>
</evidence>
<evidence type="ECO:0000256" key="10">
    <source>
        <dbReference type="HAMAP-Rule" id="MF_02019"/>
    </source>
</evidence>
<evidence type="ECO:0000256" key="3">
    <source>
        <dbReference type="ARBA" id="ARBA00022618"/>
    </source>
</evidence>
<keyword evidence="3 10" id="KW-0132">Cell division</keyword>
<dbReference type="InterPro" id="IPR036565">
    <property type="entry name" value="Mur-like_cat_sf"/>
</dbReference>
<dbReference type="InterPro" id="IPR013221">
    <property type="entry name" value="Mur_ligase_cen"/>
</dbReference>
<dbReference type="SUPFAM" id="SSF53623">
    <property type="entry name" value="MurD-like peptide ligases, catalytic domain"/>
    <property type="match status" value="1"/>
</dbReference>
<keyword evidence="7 10" id="KW-0573">Peptidoglycan synthesis</keyword>
<feature type="domain" description="Mur ligase N-terminal catalytic" evidence="12">
    <location>
        <begin position="30"/>
        <end position="115"/>
    </location>
</feature>
<dbReference type="InterPro" id="IPR005863">
    <property type="entry name" value="UDP-N-AcMur_synth"/>
</dbReference>
<dbReference type="InterPro" id="IPR004101">
    <property type="entry name" value="Mur_ligase_C"/>
</dbReference>
<dbReference type="OrthoDB" id="9800958at2"/>
<dbReference type="RefSeq" id="WP_090073967.1">
    <property type="nucleotide sequence ID" value="NZ_FOFT01000023.1"/>
</dbReference>
<dbReference type="Pfam" id="PF02875">
    <property type="entry name" value="Mur_ligase_C"/>
    <property type="match status" value="1"/>
</dbReference>
<evidence type="ECO:0000256" key="4">
    <source>
        <dbReference type="ARBA" id="ARBA00022741"/>
    </source>
</evidence>
<dbReference type="NCBIfam" id="TIGR01143">
    <property type="entry name" value="murF"/>
    <property type="match status" value="1"/>
</dbReference>
<keyword evidence="9 10" id="KW-0961">Cell wall biogenesis/degradation</keyword>
<accession>A0A1H9XYZ6</accession>
<evidence type="ECO:0000256" key="2">
    <source>
        <dbReference type="ARBA" id="ARBA00022598"/>
    </source>
</evidence>
<dbReference type="Gene3D" id="3.40.1190.10">
    <property type="entry name" value="Mur-like, catalytic domain"/>
    <property type="match status" value="1"/>
</dbReference>
<evidence type="ECO:0000259" key="14">
    <source>
        <dbReference type="Pfam" id="PF08245"/>
    </source>
</evidence>
<keyword evidence="4 10" id="KW-0547">Nucleotide-binding</keyword>
<comment type="catalytic activity">
    <reaction evidence="10 11">
        <text>D-alanyl-D-alanine + UDP-N-acetyl-alpha-D-muramoyl-L-alanyl-gamma-D-glutamyl-meso-2,6-diaminopimelate + ATP = UDP-N-acetyl-alpha-D-muramoyl-L-alanyl-gamma-D-glutamyl-meso-2,6-diaminopimeloyl-D-alanyl-D-alanine + ADP + phosphate + H(+)</text>
        <dbReference type="Rhea" id="RHEA:28374"/>
        <dbReference type="ChEBI" id="CHEBI:15378"/>
        <dbReference type="ChEBI" id="CHEBI:30616"/>
        <dbReference type="ChEBI" id="CHEBI:43474"/>
        <dbReference type="ChEBI" id="CHEBI:57822"/>
        <dbReference type="ChEBI" id="CHEBI:61386"/>
        <dbReference type="ChEBI" id="CHEBI:83905"/>
        <dbReference type="ChEBI" id="CHEBI:456216"/>
        <dbReference type="EC" id="6.3.2.10"/>
    </reaction>
</comment>
<proteinExistence type="inferred from homology"/>
<protein>
    <recommendedName>
        <fullName evidence="10 11">UDP-N-acetylmuramoyl-tripeptide--D-alanyl-D-alanine ligase</fullName>
        <ecNumber evidence="10 11">6.3.2.10</ecNumber>
    </recommendedName>
    <alternativeName>
        <fullName evidence="10">D-alanyl-D-alanine-adding enzyme</fullName>
    </alternativeName>
</protein>
<dbReference type="PANTHER" id="PTHR43024">
    <property type="entry name" value="UDP-N-ACETYLMURAMOYL-TRIPEPTIDE--D-ALANYL-D-ALANINE LIGASE"/>
    <property type="match status" value="1"/>
</dbReference>
<keyword evidence="6 10" id="KW-0133">Cell shape</keyword>
<evidence type="ECO:0000256" key="9">
    <source>
        <dbReference type="ARBA" id="ARBA00023316"/>
    </source>
</evidence>
<feature type="domain" description="Mur ligase central" evidence="14">
    <location>
        <begin position="128"/>
        <end position="318"/>
    </location>
</feature>
<comment type="pathway">
    <text evidence="10 11">Cell wall biogenesis; peptidoglycan biosynthesis.</text>
</comment>
<dbReference type="InterPro" id="IPR035911">
    <property type="entry name" value="MurE/MurF_N"/>
</dbReference>
<evidence type="ECO:0000259" key="12">
    <source>
        <dbReference type="Pfam" id="PF01225"/>
    </source>
</evidence>
<evidence type="ECO:0000256" key="7">
    <source>
        <dbReference type="ARBA" id="ARBA00022984"/>
    </source>
</evidence>
<evidence type="ECO:0000259" key="13">
    <source>
        <dbReference type="Pfam" id="PF02875"/>
    </source>
</evidence>
<keyword evidence="16" id="KW-1185">Reference proteome</keyword>
<dbReference type="GO" id="GO:0009252">
    <property type="term" value="P:peptidoglycan biosynthetic process"/>
    <property type="evidence" value="ECO:0007669"/>
    <property type="project" value="UniProtKB-UniRule"/>
</dbReference>
<evidence type="ECO:0000256" key="5">
    <source>
        <dbReference type="ARBA" id="ARBA00022840"/>
    </source>
</evidence>
<dbReference type="GO" id="GO:0005524">
    <property type="term" value="F:ATP binding"/>
    <property type="evidence" value="ECO:0007669"/>
    <property type="project" value="UniProtKB-UniRule"/>
</dbReference>
<dbReference type="Pfam" id="PF01225">
    <property type="entry name" value="Mur_ligase"/>
    <property type="match status" value="1"/>
</dbReference>
<sequence>MIALTLAEIAEIVGGRLHATDGSPVVTGSIEFDTRKITEGGLFLALPGERVDGHDFAAQAVASGAAGVLAGREVDAPAVIAPPVQTRHANAYVLAGDRSGEGAAVLEALAKLARHVTDRLKDLTIIGITGSAGKTSTKDLIAQVLAPAGDVVAPPESFNNELGHPWTALRSTEDTRFLVLELSARGIGHIANLCQVAPPRFGAVLNVGTAHLSEFGSREGIAQGKGELVEALPGEEHGGVAILNADDPLVAGMASRTKAKVVLVGENPKADVRATDIELDEQARASFTLKTSQGDAHVELGLNGSHQVGNALVAAAIALELGATPAEIAQRLGAARRVSAHRMVITDRADGVTVIDDAYNANPDSVRAALKALASISRATTPARRCWAVLGPMAELGDDAVREHDEIGRLVVRLDISKLVVVGEAARAMHQGAHLEGSWGDESVAVPDVDAAIALLQGEIRPGDVVLVKASNAYRLWRIAEALLEAGTK</sequence>
<dbReference type="GO" id="GO:0005737">
    <property type="term" value="C:cytoplasm"/>
    <property type="evidence" value="ECO:0007669"/>
    <property type="project" value="UniProtKB-SubCell"/>
</dbReference>
<evidence type="ECO:0000256" key="11">
    <source>
        <dbReference type="RuleBase" id="RU004136"/>
    </source>
</evidence>
<dbReference type="EC" id="6.3.2.10" evidence="10 11"/>
<keyword evidence="8 10" id="KW-0131">Cell cycle</keyword>
<keyword evidence="5 10" id="KW-0067">ATP-binding</keyword>
<dbReference type="SUPFAM" id="SSF53244">
    <property type="entry name" value="MurD-like peptide ligases, peptide-binding domain"/>
    <property type="match status" value="1"/>
</dbReference>
<dbReference type="EMBL" id="FOFT01000023">
    <property type="protein sequence ID" value="SES50977.1"/>
    <property type="molecule type" value="Genomic_DNA"/>
</dbReference>
<dbReference type="GO" id="GO:0047480">
    <property type="term" value="F:UDP-N-acetylmuramoyl-tripeptide-D-alanyl-D-alanine ligase activity"/>
    <property type="evidence" value="ECO:0007669"/>
    <property type="project" value="UniProtKB-UniRule"/>
</dbReference>
<keyword evidence="2 10" id="KW-0436">Ligase</keyword>
<dbReference type="Gene3D" id="3.40.1390.10">
    <property type="entry name" value="MurE/MurF, N-terminal domain"/>
    <property type="match status" value="1"/>
</dbReference>